<feature type="transmembrane region" description="Helical" evidence="1">
    <location>
        <begin position="6"/>
        <end position="27"/>
    </location>
</feature>
<keyword evidence="1" id="KW-1133">Transmembrane helix</keyword>
<dbReference type="RefSeq" id="WP_109618704.1">
    <property type="nucleotide sequence ID" value="NZ_QGDO01000003.1"/>
</dbReference>
<protein>
    <submittedName>
        <fullName evidence="2">Cell division protein FtsQ</fullName>
    </submittedName>
</protein>
<dbReference type="AlphaFoldDB" id="A0A315Z9J5"/>
<evidence type="ECO:0000256" key="1">
    <source>
        <dbReference type="SAM" id="Phobius"/>
    </source>
</evidence>
<sequence length="251" mass="29146">MSLQLLKLKWGILVAVFLLILSAFYVFNKGYQVSDEKYTIQISDRHVSKFVNDSEIKDIITQFNAENLDIEDNEYLLRLEQKLRKLDFIQSVQVARDPNGRLLVNIEQDGPLARVLTPEGKGAYVTQDGKVIQLSQKFTSRVVMLTGKGANKLLKPNFYNTLEGYKILRFLRYIFHDEFFKSNISQLSFGADNQILIYTQIGNQTFEFGTVEDFESKLDKMKIYYNDIVKSEGWNTYKLVKLQYSNQIVCK</sequence>
<keyword evidence="2" id="KW-0132">Cell division</keyword>
<name>A0A315Z9J5_SEDFL</name>
<comment type="caution">
    <text evidence="2">The sequence shown here is derived from an EMBL/GenBank/DDBJ whole genome shotgun (WGS) entry which is preliminary data.</text>
</comment>
<dbReference type="GO" id="GO:0051301">
    <property type="term" value="P:cell division"/>
    <property type="evidence" value="ECO:0007669"/>
    <property type="project" value="UniProtKB-KW"/>
</dbReference>
<keyword evidence="3" id="KW-1185">Reference proteome</keyword>
<keyword evidence="2" id="KW-0131">Cell cycle</keyword>
<reference evidence="2 3" key="1">
    <citation type="submission" date="2018-03" db="EMBL/GenBank/DDBJ databases">
        <title>Genomic Encyclopedia of Archaeal and Bacterial Type Strains, Phase II (KMG-II): from individual species to whole genera.</title>
        <authorList>
            <person name="Goeker M."/>
        </authorList>
    </citation>
    <scope>NUCLEOTIDE SEQUENCE [LARGE SCALE GENOMIC DNA]</scope>
    <source>
        <strain evidence="2 3">DSM 28229</strain>
    </source>
</reference>
<evidence type="ECO:0000313" key="3">
    <source>
        <dbReference type="Proteomes" id="UP000245535"/>
    </source>
</evidence>
<dbReference type="Proteomes" id="UP000245535">
    <property type="component" value="Unassembled WGS sequence"/>
</dbReference>
<keyword evidence="1" id="KW-0472">Membrane</keyword>
<organism evidence="2 3">
    <name type="scientific">Sediminitomix flava</name>
    <dbReference type="NCBI Taxonomy" id="379075"/>
    <lineage>
        <taxon>Bacteria</taxon>
        <taxon>Pseudomonadati</taxon>
        <taxon>Bacteroidota</taxon>
        <taxon>Cytophagia</taxon>
        <taxon>Cytophagales</taxon>
        <taxon>Flammeovirgaceae</taxon>
        <taxon>Sediminitomix</taxon>
    </lineage>
</organism>
<proteinExistence type="predicted"/>
<accession>A0A315Z9J5</accession>
<dbReference type="EMBL" id="QGDO01000003">
    <property type="protein sequence ID" value="PWJ42080.1"/>
    <property type="molecule type" value="Genomic_DNA"/>
</dbReference>
<dbReference type="OrthoDB" id="1466667at2"/>
<keyword evidence="1" id="KW-0812">Transmembrane</keyword>
<gene>
    <name evidence="2" type="ORF">BC781_103330</name>
</gene>
<evidence type="ECO:0000313" key="2">
    <source>
        <dbReference type="EMBL" id="PWJ42080.1"/>
    </source>
</evidence>